<evidence type="ECO:0000256" key="2">
    <source>
        <dbReference type="ARBA" id="ARBA00022553"/>
    </source>
</evidence>
<dbReference type="GO" id="GO:0000166">
    <property type="term" value="F:nucleotide binding"/>
    <property type="evidence" value="ECO:0007669"/>
    <property type="project" value="UniProtKB-KW"/>
</dbReference>
<evidence type="ECO:0000259" key="6">
    <source>
        <dbReference type="PROSITE" id="PS50125"/>
    </source>
</evidence>
<dbReference type="Pfam" id="PF07494">
    <property type="entry name" value="Reg_prop"/>
    <property type="match status" value="11"/>
</dbReference>
<keyword evidence="7" id="KW-0418">Kinase</keyword>
<keyword evidence="7" id="KW-0808">Transferase</keyword>
<feature type="transmembrane region" description="Helical" evidence="5">
    <location>
        <begin position="780"/>
        <end position="800"/>
    </location>
</feature>
<dbReference type="Gene3D" id="2.60.40.10">
    <property type="entry name" value="Immunoglobulins"/>
    <property type="match status" value="1"/>
</dbReference>
<dbReference type="Pfam" id="PF07495">
    <property type="entry name" value="Y_Y_Y"/>
    <property type="match status" value="1"/>
</dbReference>
<keyword evidence="3" id="KW-0547">Nucleotide-binding</keyword>
<dbReference type="InterPro" id="IPR013783">
    <property type="entry name" value="Ig-like_fold"/>
</dbReference>
<dbReference type="AlphaFoldDB" id="A0A6M1SPE8"/>
<keyword evidence="5" id="KW-1133">Transmembrane helix</keyword>
<dbReference type="InterPro" id="IPR015943">
    <property type="entry name" value="WD40/YVTN_repeat-like_dom_sf"/>
</dbReference>
<dbReference type="PANTHER" id="PTHR43547:SF2">
    <property type="entry name" value="HYBRID SIGNAL TRANSDUCTION HISTIDINE KINASE C"/>
    <property type="match status" value="1"/>
</dbReference>
<dbReference type="EC" id="4.6.1.2" evidence="1"/>
<dbReference type="InterPro" id="IPR001054">
    <property type="entry name" value="A/G_cyclase"/>
</dbReference>
<name>A0A6M1SPE8_9BACT</name>
<evidence type="ECO:0000313" key="8">
    <source>
        <dbReference type="Proteomes" id="UP000473278"/>
    </source>
</evidence>
<dbReference type="EMBL" id="JAALLT010000003">
    <property type="protein sequence ID" value="NGP76969.1"/>
    <property type="molecule type" value="Genomic_DNA"/>
</dbReference>
<dbReference type="Pfam" id="PF07701">
    <property type="entry name" value="HNOBA"/>
    <property type="match status" value="1"/>
</dbReference>
<dbReference type="Pfam" id="PF00211">
    <property type="entry name" value="Guanylate_cyc"/>
    <property type="match status" value="1"/>
</dbReference>
<evidence type="ECO:0000256" key="1">
    <source>
        <dbReference type="ARBA" id="ARBA00012202"/>
    </source>
</evidence>
<dbReference type="GO" id="GO:0004383">
    <property type="term" value="F:guanylate cyclase activity"/>
    <property type="evidence" value="ECO:0007669"/>
    <property type="project" value="UniProtKB-EC"/>
</dbReference>
<dbReference type="GO" id="GO:0004016">
    <property type="term" value="F:adenylate cyclase activity"/>
    <property type="evidence" value="ECO:0007669"/>
    <property type="project" value="UniProtKB-ARBA"/>
</dbReference>
<proteinExistence type="predicted"/>
<evidence type="ECO:0000256" key="4">
    <source>
        <dbReference type="ARBA" id="ARBA00023293"/>
    </source>
</evidence>
<dbReference type="Gene3D" id="3.30.70.1230">
    <property type="entry name" value="Nucleotide cyclase"/>
    <property type="match status" value="1"/>
</dbReference>
<evidence type="ECO:0000256" key="3">
    <source>
        <dbReference type="ARBA" id="ARBA00022741"/>
    </source>
</evidence>
<dbReference type="InterPro" id="IPR011123">
    <property type="entry name" value="Y_Y_Y"/>
</dbReference>
<dbReference type="GO" id="GO:0000155">
    <property type="term" value="F:phosphorelay sensor kinase activity"/>
    <property type="evidence" value="ECO:0007669"/>
    <property type="project" value="TreeGrafter"/>
</dbReference>
<accession>A0A6M1SPE8</accession>
<dbReference type="Gene3D" id="2.130.10.10">
    <property type="entry name" value="YVTN repeat-like/Quinoprotein amine dehydrogenase"/>
    <property type="match status" value="4"/>
</dbReference>
<dbReference type="SUPFAM" id="SSF55073">
    <property type="entry name" value="Nucleotide cyclase"/>
    <property type="match status" value="1"/>
</dbReference>
<keyword evidence="4" id="KW-0141">cGMP biosynthesis</keyword>
<dbReference type="SUPFAM" id="SSF63829">
    <property type="entry name" value="Calcium-dependent phosphotriesterase"/>
    <property type="match status" value="3"/>
</dbReference>
<feature type="domain" description="Guanylate cyclase" evidence="6">
    <location>
        <begin position="868"/>
        <end position="995"/>
    </location>
</feature>
<dbReference type="Proteomes" id="UP000473278">
    <property type="component" value="Unassembled WGS sequence"/>
</dbReference>
<dbReference type="CDD" id="cd07302">
    <property type="entry name" value="CHD"/>
    <property type="match status" value="1"/>
</dbReference>
<dbReference type="InterPro" id="IPR029787">
    <property type="entry name" value="Nucleotide_cyclase"/>
</dbReference>
<gene>
    <name evidence="7" type="ORF">G3570_10015</name>
</gene>
<organism evidence="7 8">
    <name type="scientific">Halalkalibaculum roseum</name>
    <dbReference type="NCBI Taxonomy" id="2709311"/>
    <lineage>
        <taxon>Bacteria</taxon>
        <taxon>Pseudomonadati</taxon>
        <taxon>Balneolota</taxon>
        <taxon>Balneolia</taxon>
        <taxon>Balneolales</taxon>
        <taxon>Balneolaceae</taxon>
        <taxon>Halalkalibaculum</taxon>
    </lineage>
</organism>
<dbReference type="PANTHER" id="PTHR43547">
    <property type="entry name" value="TWO-COMPONENT HISTIDINE KINASE"/>
    <property type="match status" value="1"/>
</dbReference>
<keyword evidence="5" id="KW-0812">Transmembrane</keyword>
<dbReference type="SMART" id="SM00044">
    <property type="entry name" value="CYCc"/>
    <property type="match status" value="1"/>
</dbReference>
<dbReference type="InterPro" id="IPR011645">
    <property type="entry name" value="HNOB_dom_associated"/>
</dbReference>
<evidence type="ECO:0000313" key="7">
    <source>
        <dbReference type="EMBL" id="NGP76969.1"/>
    </source>
</evidence>
<reference evidence="7 8" key="1">
    <citation type="submission" date="2020-02" db="EMBL/GenBank/DDBJ databases">
        <title>Balneolaceae bacterium YR4-1, complete genome.</title>
        <authorList>
            <person name="Li Y."/>
            <person name="Wu S."/>
        </authorList>
    </citation>
    <scope>NUCLEOTIDE SEQUENCE [LARGE SCALE GENOMIC DNA]</scope>
    <source>
        <strain evidence="7 8">YR4-1</strain>
    </source>
</reference>
<dbReference type="PROSITE" id="PS50125">
    <property type="entry name" value="GUANYLATE_CYCLASE_2"/>
    <property type="match status" value="1"/>
</dbReference>
<keyword evidence="5" id="KW-0472">Membrane</keyword>
<comment type="caution">
    <text evidence="7">The sequence shown here is derived from an EMBL/GenBank/DDBJ whole genome shotgun (WGS) entry which is preliminary data.</text>
</comment>
<dbReference type="InterPro" id="IPR011110">
    <property type="entry name" value="Reg_prop"/>
</dbReference>
<evidence type="ECO:0000256" key="5">
    <source>
        <dbReference type="SAM" id="Phobius"/>
    </source>
</evidence>
<dbReference type="Gene3D" id="6.10.250.780">
    <property type="match status" value="1"/>
</dbReference>
<sequence length="1048" mass="118881">MRFDHLTIQDGLSQSTVNDIIQDSKGFLWFATDDGLNRYDGYGFTVYKNIPGDSTSISDNSINKLIEDRRGNIWVATKDGGLNKFNRNKETFIRYKADPSDSTSLSDNFVTTLFEDRSGVILIGTQKGLDIYQPERDSFLHYSSDPNNENSLKGDWITSIFEDHNGILWLGTQSSGLNRFDRETGNFLHYENLKSDDKSLSDNWVVTIYEDNKNKLWIGTQGGGVNRFNRKDHSFERFTADAPGSGGLNHNWVLTMYEDSYGDLWVGTVDGLSLLDRTENRFIDVASIKDAPDLENKSVSALLGDRSGVFWVGTKDNALYKFVRSTASFKIYDSNTGNSVSLSDENVWAVHEDSKGTLWIGTNGGGVTLLNPERTEKQVLKHDPQDPNSLSDNYVNTIYEDSDGTIWIGTLNGLNEYDPETETFRHFRADPEDPNSITGNIITTISQDAHGMIWIGTLNNGLSQYDKETGEIKNYQSRAGDVESLSHNKIWSFYEDREGSFWVGTHGYGLNKYDRKNDVFERYVNQPGDPTSISNNFINFIYQDSSERYWIGTLNGLNKLDPETENFAAYTTEDGLPNNVIYGIIEDERGHLWLSTNKGISDFDPENEVFRNYDEGDGLPSNEFRFGAYHRAKNGTMYFGSIGGLVSFEPDSIRDNPHIPPVVFTKLEVSNQSIPIGQKSLLKRSITETDSLAFSYRDNVISFEFAALHYAAPGQNQYAYKLENFDDEWQYIGNRRFISFTSLPPGDYTLRIKAANKDGIWNEKGASIAMTVPPPPWFSWWAYFSYIVLSVMAIGGFIHYRIAKERKKKRQLQVQNQMLEGLVSERTSELQNEKEKSDRLLYNILPREVAEELKERGTTTPKRFKHATILFTDFKGFTEAASNMPADQLVSELNDIFQKFDEIIDNYGLEKIKTIGDAYMAAGGIPMENANHALQCVKAAREMLLYIDERNRKSSHCWEMRVGLHSGDVIAGVVGQRKFTYDLWGETVIVASRMESAGVEGKVNISSTTHELVKDFYDCEYRGKIIAEGKGKVDMYFVNYEQEQVLSQ</sequence>
<keyword evidence="8" id="KW-1185">Reference proteome</keyword>
<dbReference type="FunFam" id="2.60.40.10:FF:000791">
    <property type="entry name" value="Two-component system sensor histidine kinase/response regulator"/>
    <property type="match status" value="1"/>
</dbReference>
<keyword evidence="2" id="KW-0597">Phosphoprotein</keyword>
<protein>
    <recommendedName>
        <fullName evidence="1">guanylate cyclase</fullName>
        <ecNumber evidence="1">4.6.1.2</ecNumber>
    </recommendedName>
</protein>